<dbReference type="RefSeq" id="WP_349272466.1">
    <property type="nucleotide sequence ID" value="NZ_JBECZB010000002.1"/>
</dbReference>
<keyword evidence="6 13" id="KW-0812">Transmembrane</keyword>
<dbReference type="Pfam" id="PF01292">
    <property type="entry name" value="Ni_hydr_CYTB"/>
    <property type="match status" value="1"/>
</dbReference>
<feature type="transmembrane region" description="Helical" evidence="13">
    <location>
        <begin position="15"/>
        <end position="36"/>
    </location>
</feature>
<keyword evidence="5" id="KW-0349">Heme</keyword>
<reference evidence="15 16" key="1">
    <citation type="submission" date="2024-05" db="EMBL/GenBank/DDBJ databases">
        <authorList>
            <person name="Matzinger S.R."/>
            <person name="Bankers L."/>
            <person name="Rossheim A."/>
            <person name="Hetherington-Rauth M.C."/>
            <person name="Smith A."/>
            <person name="Baird S."/>
            <person name="Polanco D."/>
        </authorList>
    </citation>
    <scope>NUCLEOTIDE SEQUENCE [LARGE SCALE GENOMIC DNA]</scope>
    <source>
        <strain evidence="15 16">2024CJ-00066</strain>
    </source>
</reference>
<comment type="similarity">
    <text evidence="12">Belongs to the cytochrome b561 family.</text>
</comment>
<keyword evidence="4" id="KW-1003">Cell membrane</keyword>
<dbReference type="InterPro" id="IPR011577">
    <property type="entry name" value="Cyt_b561_bac/Ni-Hgenase"/>
</dbReference>
<dbReference type="PANTHER" id="PTHR30529:SF1">
    <property type="entry name" value="CYTOCHROME B561 HOMOLOG 2"/>
    <property type="match status" value="1"/>
</dbReference>
<evidence type="ECO:0000256" key="12">
    <source>
        <dbReference type="ARBA" id="ARBA00037975"/>
    </source>
</evidence>
<feature type="transmembrane region" description="Helical" evidence="13">
    <location>
        <begin position="42"/>
        <end position="63"/>
    </location>
</feature>
<evidence type="ECO:0000256" key="6">
    <source>
        <dbReference type="ARBA" id="ARBA00022692"/>
    </source>
</evidence>
<dbReference type="SUPFAM" id="SSF81342">
    <property type="entry name" value="Transmembrane di-heme cytochromes"/>
    <property type="match status" value="1"/>
</dbReference>
<keyword evidence="8" id="KW-0249">Electron transport</keyword>
<evidence type="ECO:0000256" key="3">
    <source>
        <dbReference type="ARBA" id="ARBA00022448"/>
    </source>
</evidence>
<gene>
    <name evidence="15" type="ORF">ABM124_02600</name>
</gene>
<proteinExistence type="inferred from homology"/>
<evidence type="ECO:0000256" key="7">
    <source>
        <dbReference type="ARBA" id="ARBA00022723"/>
    </source>
</evidence>
<protein>
    <submittedName>
        <fullName evidence="15">Cytochrome b/b6 domain-containing protein</fullName>
    </submittedName>
</protein>
<keyword evidence="16" id="KW-1185">Reference proteome</keyword>
<comment type="caution">
    <text evidence="15">The sequence shown here is derived from an EMBL/GenBank/DDBJ whole genome shotgun (WGS) entry which is preliminary data.</text>
</comment>
<keyword evidence="9 13" id="KW-1133">Transmembrane helix</keyword>
<evidence type="ECO:0000259" key="14">
    <source>
        <dbReference type="Pfam" id="PF01292"/>
    </source>
</evidence>
<evidence type="ECO:0000313" key="15">
    <source>
        <dbReference type="EMBL" id="MEQ3510224.1"/>
    </source>
</evidence>
<feature type="domain" description="Cytochrome b561 bacterial/Ni-hydrogenase" evidence="14">
    <location>
        <begin position="9"/>
        <end position="143"/>
    </location>
</feature>
<feature type="transmembrane region" description="Helical" evidence="13">
    <location>
        <begin position="108"/>
        <end position="132"/>
    </location>
</feature>
<name>A0ABV1JIC9_NEIPO</name>
<feature type="transmembrane region" description="Helical" evidence="13">
    <location>
        <begin position="84"/>
        <end position="102"/>
    </location>
</feature>
<evidence type="ECO:0000256" key="2">
    <source>
        <dbReference type="ARBA" id="ARBA00004651"/>
    </source>
</evidence>
<sequence>MKPDTLQSYGSTIRFLHWTMAACYLFMFATAIAWNIDENLKFLINPHKAVGILLLILSVWRVGRGIRQHKNRPTNTAVTKLGHWAMYALMLAVPAAGIARQIGNGGEIHGTLAFSLLFLSLGHIGMVAYHHIKGESVLPRMLGKS</sequence>
<dbReference type="InterPro" id="IPR052168">
    <property type="entry name" value="Cytochrome_b561_oxidase"/>
</dbReference>
<evidence type="ECO:0000256" key="4">
    <source>
        <dbReference type="ARBA" id="ARBA00022475"/>
    </source>
</evidence>
<evidence type="ECO:0000313" key="16">
    <source>
        <dbReference type="Proteomes" id="UP001447151"/>
    </source>
</evidence>
<evidence type="ECO:0000256" key="9">
    <source>
        <dbReference type="ARBA" id="ARBA00022989"/>
    </source>
</evidence>
<dbReference type="PANTHER" id="PTHR30529">
    <property type="entry name" value="CYTOCHROME B561"/>
    <property type="match status" value="1"/>
</dbReference>
<evidence type="ECO:0000256" key="10">
    <source>
        <dbReference type="ARBA" id="ARBA00023004"/>
    </source>
</evidence>
<evidence type="ECO:0000256" key="11">
    <source>
        <dbReference type="ARBA" id="ARBA00023136"/>
    </source>
</evidence>
<comment type="subcellular location">
    <subcellularLocation>
        <location evidence="2">Cell membrane</location>
        <topology evidence="2">Multi-pass membrane protein</topology>
    </subcellularLocation>
</comment>
<evidence type="ECO:0000256" key="13">
    <source>
        <dbReference type="SAM" id="Phobius"/>
    </source>
</evidence>
<dbReference type="InterPro" id="IPR016174">
    <property type="entry name" value="Di-haem_cyt_TM"/>
</dbReference>
<accession>A0ABV1JIC9</accession>
<comment type="cofactor">
    <cofactor evidence="1">
        <name>heme b</name>
        <dbReference type="ChEBI" id="CHEBI:60344"/>
    </cofactor>
</comment>
<keyword evidence="11 13" id="KW-0472">Membrane</keyword>
<organism evidence="15 16">
    <name type="scientific">Neisseria polysaccharea</name>
    <dbReference type="NCBI Taxonomy" id="489"/>
    <lineage>
        <taxon>Bacteria</taxon>
        <taxon>Pseudomonadati</taxon>
        <taxon>Pseudomonadota</taxon>
        <taxon>Betaproteobacteria</taxon>
        <taxon>Neisseriales</taxon>
        <taxon>Neisseriaceae</taxon>
        <taxon>Neisseria</taxon>
    </lineage>
</organism>
<keyword evidence="3" id="KW-0813">Transport</keyword>
<evidence type="ECO:0000256" key="5">
    <source>
        <dbReference type="ARBA" id="ARBA00022617"/>
    </source>
</evidence>
<dbReference type="EMBL" id="JBECZB010000002">
    <property type="protein sequence ID" value="MEQ3510224.1"/>
    <property type="molecule type" value="Genomic_DNA"/>
</dbReference>
<evidence type="ECO:0000256" key="1">
    <source>
        <dbReference type="ARBA" id="ARBA00001970"/>
    </source>
</evidence>
<keyword evidence="10" id="KW-0408">Iron</keyword>
<keyword evidence="7" id="KW-0479">Metal-binding</keyword>
<dbReference type="Proteomes" id="UP001447151">
    <property type="component" value="Unassembled WGS sequence"/>
</dbReference>
<evidence type="ECO:0000256" key="8">
    <source>
        <dbReference type="ARBA" id="ARBA00022982"/>
    </source>
</evidence>